<organism evidence="3 4">
    <name type="scientific">Thalictrum thalictroides</name>
    <name type="common">Rue-anemone</name>
    <name type="synonym">Anemone thalictroides</name>
    <dbReference type="NCBI Taxonomy" id="46969"/>
    <lineage>
        <taxon>Eukaryota</taxon>
        <taxon>Viridiplantae</taxon>
        <taxon>Streptophyta</taxon>
        <taxon>Embryophyta</taxon>
        <taxon>Tracheophyta</taxon>
        <taxon>Spermatophyta</taxon>
        <taxon>Magnoliopsida</taxon>
        <taxon>Ranunculales</taxon>
        <taxon>Ranunculaceae</taxon>
        <taxon>Thalictroideae</taxon>
        <taxon>Thalictrum</taxon>
    </lineage>
</organism>
<feature type="domain" description="Helicase C-terminal" evidence="2">
    <location>
        <begin position="237"/>
        <end position="339"/>
    </location>
</feature>
<dbReference type="PANTHER" id="PTHR14950">
    <property type="entry name" value="DICER-RELATED"/>
    <property type="match status" value="1"/>
</dbReference>
<gene>
    <name evidence="3" type="ORF">FRX31_029658</name>
</gene>
<dbReference type="GO" id="GO:0030422">
    <property type="term" value="P:siRNA processing"/>
    <property type="evidence" value="ECO:0007669"/>
    <property type="project" value="TreeGrafter"/>
</dbReference>
<proteinExistence type="predicted"/>
<sequence>NTVRQASTSVPYTIFVHIDGSVDPSQGNAGSASVFRDQFGNPIRGFMYNHNTVEWDVSPGMKPSMTEFFIFNETLAYIYSNYSAASAVIYTDCQEIVRLNDHVRRCIAYETITGESWQKVEMIVEIIGKKPSLVQLWFKTWVRMKLKYKLVKICGSSENLLAHTLANNARFMRRTRVECSGLGLEQTFGKLLLDDKTRVVLEMGKSRAAPFSLGVDIDEGEPLHAYSDIVEDNCILSIGSKELLCLIFVERVIEAKVIDRFMKKLSYLSHFMVSHLTGTNASKDALSASVQKKTLDSFRRGEVNLLFTTDVAEEGIDIANCSYFIRFYMPKTVCSYVQA</sequence>
<dbReference type="GO" id="GO:0004525">
    <property type="term" value="F:ribonuclease III activity"/>
    <property type="evidence" value="ECO:0007669"/>
    <property type="project" value="TreeGrafter"/>
</dbReference>
<dbReference type="GO" id="GO:0005634">
    <property type="term" value="C:nucleus"/>
    <property type="evidence" value="ECO:0007669"/>
    <property type="project" value="TreeGrafter"/>
</dbReference>
<dbReference type="Pfam" id="PF00271">
    <property type="entry name" value="Helicase_C"/>
    <property type="match status" value="1"/>
</dbReference>
<dbReference type="SMART" id="SM00490">
    <property type="entry name" value="HELICc"/>
    <property type="match status" value="1"/>
</dbReference>
<dbReference type="AlphaFoldDB" id="A0A7J6V988"/>
<name>A0A7J6V988_THATH</name>
<evidence type="ECO:0000313" key="3">
    <source>
        <dbReference type="EMBL" id="KAF5180755.1"/>
    </source>
</evidence>
<dbReference type="Proteomes" id="UP000554482">
    <property type="component" value="Unassembled WGS sequence"/>
</dbReference>
<protein>
    <submittedName>
        <fullName evidence="3">Endoribonuclease dicer-like protein</fullName>
    </submittedName>
</protein>
<comment type="caution">
    <text evidence="3">The sequence shown here is derived from an EMBL/GenBank/DDBJ whole genome shotgun (WGS) entry which is preliminary data.</text>
</comment>
<dbReference type="OrthoDB" id="6513042at2759"/>
<dbReference type="GO" id="GO:0003723">
    <property type="term" value="F:RNA binding"/>
    <property type="evidence" value="ECO:0007669"/>
    <property type="project" value="TreeGrafter"/>
</dbReference>
<dbReference type="InterPro" id="IPR027417">
    <property type="entry name" value="P-loop_NTPase"/>
</dbReference>
<keyword evidence="1" id="KW-0378">Hydrolase</keyword>
<dbReference type="GO" id="GO:0005737">
    <property type="term" value="C:cytoplasm"/>
    <property type="evidence" value="ECO:0007669"/>
    <property type="project" value="TreeGrafter"/>
</dbReference>
<reference evidence="3 4" key="1">
    <citation type="submission" date="2020-06" db="EMBL/GenBank/DDBJ databases">
        <title>Transcriptomic and genomic resources for Thalictrum thalictroides and T. hernandezii: Facilitating candidate gene discovery in an emerging model plant lineage.</title>
        <authorList>
            <person name="Arias T."/>
            <person name="Riano-Pachon D.M."/>
            <person name="Di Stilio V.S."/>
        </authorList>
    </citation>
    <scope>NUCLEOTIDE SEQUENCE [LARGE SCALE GENOMIC DNA]</scope>
    <source>
        <strain evidence="4">cv. WT478/WT964</strain>
        <tissue evidence="3">Leaves</tissue>
    </source>
</reference>
<evidence type="ECO:0000256" key="1">
    <source>
        <dbReference type="ARBA" id="ARBA00022801"/>
    </source>
</evidence>
<dbReference type="Gene3D" id="3.40.50.300">
    <property type="entry name" value="P-loop containing nucleotide triphosphate hydrolases"/>
    <property type="match status" value="1"/>
</dbReference>
<keyword evidence="4" id="KW-1185">Reference proteome</keyword>
<evidence type="ECO:0000313" key="4">
    <source>
        <dbReference type="Proteomes" id="UP000554482"/>
    </source>
</evidence>
<dbReference type="PROSITE" id="PS51194">
    <property type="entry name" value="HELICASE_CTER"/>
    <property type="match status" value="1"/>
</dbReference>
<evidence type="ECO:0000259" key="2">
    <source>
        <dbReference type="PROSITE" id="PS51194"/>
    </source>
</evidence>
<dbReference type="PANTHER" id="PTHR14950:SF46">
    <property type="entry name" value="ENDORIBONUCLEASE DICER HOMOLOG 3"/>
    <property type="match status" value="1"/>
</dbReference>
<dbReference type="SUPFAM" id="SSF52540">
    <property type="entry name" value="P-loop containing nucleoside triphosphate hydrolases"/>
    <property type="match status" value="1"/>
</dbReference>
<feature type="non-terminal residue" evidence="3">
    <location>
        <position position="339"/>
    </location>
</feature>
<dbReference type="EMBL" id="JABWDY010037016">
    <property type="protein sequence ID" value="KAF5180755.1"/>
    <property type="molecule type" value="Genomic_DNA"/>
</dbReference>
<dbReference type="InterPro" id="IPR001650">
    <property type="entry name" value="Helicase_C-like"/>
</dbReference>
<accession>A0A7J6V988</accession>